<dbReference type="EMBL" id="FOFT01000002">
    <property type="protein sequence ID" value="SEQ26258.1"/>
    <property type="molecule type" value="Genomic_DNA"/>
</dbReference>
<sequence>MQTPPNAESVAVHHTCQPFLGDVVDDPRFPAAFQRDPWCWTSQLGYHRASAPSVPVELTLAHDRHVVVNADAVRIDQAMSLGLGWGTCNAPAALDDFLRGFHELADHIDFPTAEPFTRLGHAAREYSRRTDHADRVRAQQHVLSSAWQAARISVLSPWAEIMERVQTGEPLDARTRPLLIELGARGWLERFESDEAMRNHNLRSLALAMDGDTCVQGTRCLVALYLTTRHSAEQAGAWLDHVAHALRTIPS</sequence>
<evidence type="ECO:0000313" key="1">
    <source>
        <dbReference type="EMBL" id="SEQ26258.1"/>
    </source>
</evidence>
<gene>
    <name evidence="1" type="ORF">SAMN05216195_1029</name>
</gene>
<dbReference type="AlphaFoldDB" id="A0A1H9EMM0"/>
<keyword evidence="2" id="KW-1185">Reference proteome</keyword>
<evidence type="ECO:0000313" key="2">
    <source>
        <dbReference type="Proteomes" id="UP000199028"/>
    </source>
</evidence>
<dbReference type="Proteomes" id="UP000199028">
    <property type="component" value="Unassembled WGS sequence"/>
</dbReference>
<organism evidence="1 2">
    <name type="scientific">Lentzea flaviverrucosa</name>
    <dbReference type="NCBI Taxonomy" id="200379"/>
    <lineage>
        <taxon>Bacteria</taxon>
        <taxon>Bacillati</taxon>
        <taxon>Actinomycetota</taxon>
        <taxon>Actinomycetes</taxon>
        <taxon>Pseudonocardiales</taxon>
        <taxon>Pseudonocardiaceae</taxon>
        <taxon>Lentzea</taxon>
    </lineage>
</organism>
<protein>
    <submittedName>
        <fullName evidence="1">Uncharacterized protein</fullName>
    </submittedName>
</protein>
<proteinExistence type="predicted"/>
<reference evidence="2" key="1">
    <citation type="submission" date="2016-10" db="EMBL/GenBank/DDBJ databases">
        <authorList>
            <person name="Varghese N."/>
            <person name="Submissions S."/>
        </authorList>
    </citation>
    <scope>NUCLEOTIDE SEQUENCE [LARGE SCALE GENOMIC DNA]</scope>
    <source>
        <strain evidence="2">CGMCC 4.578</strain>
    </source>
</reference>
<accession>A0A1H9EMM0</accession>
<name>A0A1H9EMM0_9PSEU</name>